<gene>
    <name evidence="5" type="ORF">M8T91_11405</name>
</gene>
<evidence type="ECO:0000313" key="5">
    <source>
        <dbReference type="EMBL" id="WKD48529.1"/>
    </source>
</evidence>
<dbReference type="SMART" id="SM00028">
    <property type="entry name" value="TPR"/>
    <property type="match status" value="3"/>
</dbReference>
<dbReference type="Proteomes" id="UP001321520">
    <property type="component" value="Chromosome"/>
</dbReference>
<evidence type="ECO:0000256" key="1">
    <source>
        <dbReference type="ARBA" id="ARBA00022737"/>
    </source>
</evidence>
<feature type="repeat" description="TPR" evidence="3">
    <location>
        <begin position="74"/>
        <end position="107"/>
    </location>
</feature>
<feature type="signal peptide" evidence="4">
    <location>
        <begin position="1"/>
        <end position="18"/>
    </location>
</feature>
<dbReference type="Gene3D" id="1.25.40.10">
    <property type="entry name" value="Tetratricopeptide repeat domain"/>
    <property type="match status" value="1"/>
</dbReference>
<sequence>MKRFVLFLALLLCLPAQAAEQNYHARIKAIERIRLHARSAGQLLALGDHYYRLGKLERAYQQLDLLLQHDRKNIEGWLLMGSLWRAWGQWAEALEAYDLALALAPQRADIHLRRGQAFEQLGRQDEADQAYARYRALDKN</sequence>
<reference evidence="5 6" key="1">
    <citation type="submission" date="2022-05" db="EMBL/GenBank/DDBJ databases">
        <title>Microbulbifer sp. nov., isolated from sponge.</title>
        <authorList>
            <person name="Gao L."/>
        </authorList>
    </citation>
    <scope>NUCLEOTIDE SEQUENCE [LARGE SCALE GENOMIC DNA]</scope>
    <source>
        <strain evidence="5 6">MI-G</strain>
    </source>
</reference>
<accession>A0ABY9EAQ8</accession>
<evidence type="ECO:0000256" key="2">
    <source>
        <dbReference type="ARBA" id="ARBA00022803"/>
    </source>
</evidence>
<dbReference type="InterPro" id="IPR011990">
    <property type="entry name" value="TPR-like_helical_dom_sf"/>
</dbReference>
<dbReference type="InterPro" id="IPR019734">
    <property type="entry name" value="TPR_rpt"/>
</dbReference>
<keyword evidence="6" id="KW-1185">Reference proteome</keyword>
<feature type="chain" id="PRO_5046369819" evidence="4">
    <location>
        <begin position="19"/>
        <end position="140"/>
    </location>
</feature>
<dbReference type="Pfam" id="PF13414">
    <property type="entry name" value="TPR_11"/>
    <property type="match status" value="1"/>
</dbReference>
<dbReference type="SUPFAM" id="SSF48452">
    <property type="entry name" value="TPR-like"/>
    <property type="match status" value="1"/>
</dbReference>
<name>A0ABY9EAQ8_9GAMM</name>
<organism evidence="5 6">
    <name type="scientific">Microbulbifer spongiae</name>
    <dbReference type="NCBI Taxonomy" id="2944933"/>
    <lineage>
        <taxon>Bacteria</taxon>
        <taxon>Pseudomonadati</taxon>
        <taxon>Pseudomonadota</taxon>
        <taxon>Gammaproteobacteria</taxon>
        <taxon>Cellvibrionales</taxon>
        <taxon>Microbulbiferaceae</taxon>
        <taxon>Microbulbifer</taxon>
    </lineage>
</organism>
<dbReference type="InterPro" id="IPR051685">
    <property type="entry name" value="Ycf3/AcsC/BcsC/TPR_MFPF"/>
</dbReference>
<keyword evidence="2 3" id="KW-0802">TPR repeat</keyword>
<proteinExistence type="predicted"/>
<keyword evidence="4" id="KW-0732">Signal</keyword>
<keyword evidence="1" id="KW-0677">Repeat</keyword>
<dbReference type="PROSITE" id="PS50005">
    <property type="entry name" value="TPR"/>
    <property type="match status" value="1"/>
</dbReference>
<evidence type="ECO:0000256" key="4">
    <source>
        <dbReference type="SAM" id="SignalP"/>
    </source>
</evidence>
<dbReference type="PANTHER" id="PTHR44943:SF8">
    <property type="entry name" value="TPR REPEAT-CONTAINING PROTEIN MJ0263"/>
    <property type="match status" value="1"/>
</dbReference>
<evidence type="ECO:0000313" key="6">
    <source>
        <dbReference type="Proteomes" id="UP001321520"/>
    </source>
</evidence>
<dbReference type="EMBL" id="CP098023">
    <property type="protein sequence ID" value="WKD48529.1"/>
    <property type="molecule type" value="Genomic_DNA"/>
</dbReference>
<protein>
    <submittedName>
        <fullName evidence="5">Tetratricopeptide repeat protein</fullName>
    </submittedName>
</protein>
<dbReference type="PANTHER" id="PTHR44943">
    <property type="entry name" value="CELLULOSE SYNTHASE OPERON PROTEIN C"/>
    <property type="match status" value="1"/>
</dbReference>
<dbReference type="RefSeq" id="WP_301414289.1">
    <property type="nucleotide sequence ID" value="NZ_CP098023.1"/>
</dbReference>
<evidence type="ECO:0000256" key="3">
    <source>
        <dbReference type="PROSITE-ProRule" id="PRU00339"/>
    </source>
</evidence>